<feature type="chain" id="PRO_5014655837" description="Fibronectin type-III domain-containing protein" evidence="1">
    <location>
        <begin position="20"/>
        <end position="228"/>
    </location>
</feature>
<dbReference type="Gene3D" id="2.60.40.10">
    <property type="entry name" value="Immunoglobulins"/>
    <property type="match status" value="2"/>
</dbReference>
<name>A0A2K9PPP4_9FLAO</name>
<protein>
    <recommendedName>
        <fullName evidence="4">Fibronectin type-III domain-containing protein</fullName>
    </recommendedName>
</protein>
<dbReference type="KEGG" id="fek:C1H87_10045"/>
<evidence type="ECO:0008006" key="4">
    <source>
        <dbReference type="Google" id="ProtNLM"/>
    </source>
</evidence>
<sequence length="228" mass="24299">MKKIIKTGAIFTVLFFVFACGGGDGPAPNSAPTTTQLVYPSVDLLCIDNTIEFSWNAATDPDGDSVRYKISIASDRALTNLVEQRTVTSTSVTITLNKGVAHYWNVIPIDSEGNEAAPTTTQAFYTSGEGVSNYAPFSAALVSPDFDGDVDAGTVSLNWIGGDTNTDDVLTYELYFGEDTDPPLVASDLSSANSDVNVVSGKTYYWKINTSDGSGAKTIGQVWKFNVN</sequence>
<evidence type="ECO:0000313" key="3">
    <source>
        <dbReference type="Proteomes" id="UP000235826"/>
    </source>
</evidence>
<dbReference type="AlphaFoldDB" id="A0A2K9PPP4"/>
<reference evidence="2 3" key="1">
    <citation type="submission" date="2018-01" db="EMBL/GenBank/DDBJ databases">
        <title>Complete genome sequence of Flavivirga eckloniae ECD14 isolated from seaweed Ecklonia cava.</title>
        <authorList>
            <person name="Lee J.H."/>
            <person name="Baik K.S."/>
            <person name="Seong C.N."/>
        </authorList>
    </citation>
    <scope>NUCLEOTIDE SEQUENCE [LARGE SCALE GENOMIC DNA]</scope>
    <source>
        <strain evidence="2 3">ECD14</strain>
    </source>
</reference>
<keyword evidence="3" id="KW-1185">Reference proteome</keyword>
<dbReference type="EMBL" id="CP025791">
    <property type="protein sequence ID" value="AUP79019.1"/>
    <property type="molecule type" value="Genomic_DNA"/>
</dbReference>
<evidence type="ECO:0000313" key="2">
    <source>
        <dbReference type="EMBL" id="AUP79019.1"/>
    </source>
</evidence>
<proteinExistence type="predicted"/>
<gene>
    <name evidence="2" type="ORF">C1H87_10045</name>
</gene>
<accession>A0A2K9PPP4</accession>
<dbReference type="OrthoDB" id="789771at2"/>
<keyword evidence="1" id="KW-0732">Signal</keyword>
<dbReference type="PROSITE" id="PS51257">
    <property type="entry name" value="PROKAR_LIPOPROTEIN"/>
    <property type="match status" value="1"/>
</dbReference>
<dbReference type="InterPro" id="IPR036116">
    <property type="entry name" value="FN3_sf"/>
</dbReference>
<evidence type="ECO:0000256" key="1">
    <source>
        <dbReference type="SAM" id="SignalP"/>
    </source>
</evidence>
<organism evidence="2 3">
    <name type="scientific">Flavivirga eckloniae</name>
    <dbReference type="NCBI Taxonomy" id="1803846"/>
    <lineage>
        <taxon>Bacteria</taxon>
        <taxon>Pseudomonadati</taxon>
        <taxon>Bacteroidota</taxon>
        <taxon>Flavobacteriia</taxon>
        <taxon>Flavobacteriales</taxon>
        <taxon>Flavobacteriaceae</taxon>
        <taxon>Flavivirga</taxon>
    </lineage>
</organism>
<dbReference type="RefSeq" id="WP_102755674.1">
    <property type="nucleotide sequence ID" value="NZ_CP025791.1"/>
</dbReference>
<dbReference type="SUPFAM" id="SSF49265">
    <property type="entry name" value="Fibronectin type III"/>
    <property type="match status" value="1"/>
</dbReference>
<dbReference type="Proteomes" id="UP000235826">
    <property type="component" value="Chromosome"/>
</dbReference>
<dbReference type="InterPro" id="IPR013783">
    <property type="entry name" value="Ig-like_fold"/>
</dbReference>
<feature type="signal peptide" evidence="1">
    <location>
        <begin position="1"/>
        <end position="19"/>
    </location>
</feature>